<organism evidence="1">
    <name type="scientific">viral metagenome</name>
    <dbReference type="NCBI Taxonomy" id="1070528"/>
    <lineage>
        <taxon>unclassified sequences</taxon>
        <taxon>metagenomes</taxon>
        <taxon>organismal metagenomes</taxon>
    </lineage>
</organism>
<name>A0A6M3KFE3_9ZZZZ</name>
<evidence type="ECO:0000313" key="1">
    <source>
        <dbReference type="EMBL" id="QJA80636.1"/>
    </source>
</evidence>
<dbReference type="InterPro" id="IPR009752">
    <property type="entry name" value="Phage_Mu_GpJ"/>
</dbReference>
<proteinExistence type="predicted"/>
<sequence>MSSRTYRYVNADSDVRILLEKITDTVISDTVVEYMIDIACDIIDSKLVYKYTVPFTTTPPLVKTIATHLSAYLVLRRIYSNTRGEGFADWLNMFKDFADNLLKSIFEGTCILIDSSGNELSIKSGYGIKISTSSYVPIFNEGGELDWEIDENKVDDAIKGR</sequence>
<dbReference type="Pfam" id="PF07030">
    <property type="entry name" value="Phage_Mu_Gp36"/>
    <property type="match status" value="1"/>
</dbReference>
<dbReference type="EMBL" id="MT142429">
    <property type="protein sequence ID" value="QJA80636.1"/>
    <property type="molecule type" value="Genomic_DNA"/>
</dbReference>
<protein>
    <submittedName>
        <fullName evidence="1">Uncharacterized protein</fullName>
    </submittedName>
</protein>
<gene>
    <name evidence="1" type="ORF">MM415A00691_0030</name>
</gene>
<accession>A0A6M3KFE3</accession>
<reference evidence="1" key="1">
    <citation type="submission" date="2020-03" db="EMBL/GenBank/DDBJ databases">
        <title>The deep terrestrial virosphere.</title>
        <authorList>
            <person name="Holmfeldt K."/>
            <person name="Nilsson E."/>
            <person name="Simone D."/>
            <person name="Lopez-Fernandez M."/>
            <person name="Wu X."/>
            <person name="de Brujin I."/>
            <person name="Lundin D."/>
            <person name="Andersson A."/>
            <person name="Bertilsson S."/>
            <person name="Dopson M."/>
        </authorList>
    </citation>
    <scope>NUCLEOTIDE SEQUENCE</scope>
    <source>
        <strain evidence="1">MM415A00691</strain>
    </source>
</reference>
<dbReference type="AlphaFoldDB" id="A0A6M3KFE3"/>